<dbReference type="EMBL" id="QSIO01000003">
    <property type="protein sequence ID" value="RHC94244.1"/>
    <property type="molecule type" value="Genomic_DNA"/>
</dbReference>
<dbReference type="Proteomes" id="UP000441330">
    <property type="component" value="Unassembled WGS sequence"/>
</dbReference>
<evidence type="ECO:0000313" key="5">
    <source>
        <dbReference type="Proteomes" id="UP000285773"/>
    </source>
</evidence>
<evidence type="ECO:0000313" key="6">
    <source>
        <dbReference type="Proteomes" id="UP000441330"/>
    </source>
</evidence>
<keyword evidence="1" id="KW-0812">Transmembrane</keyword>
<evidence type="ECO:0000259" key="2">
    <source>
        <dbReference type="Pfam" id="PF12158"/>
    </source>
</evidence>
<reference evidence="4 5" key="1">
    <citation type="submission" date="2018-08" db="EMBL/GenBank/DDBJ databases">
        <title>A genome reference for cultivated species of the human gut microbiota.</title>
        <authorList>
            <person name="Zou Y."/>
            <person name="Xue W."/>
            <person name="Luo G."/>
        </authorList>
    </citation>
    <scope>NUCLEOTIDE SEQUENCE [LARGE SCALE GENOMIC DNA]</scope>
    <source>
        <strain evidence="4 5">AM33-3BH</strain>
    </source>
</reference>
<organism evidence="4 5">
    <name type="scientific">Streptococcus parasanguinis</name>
    <dbReference type="NCBI Taxonomy" id="1318"/>
    <lineage>
        <taxon>Bacteria</taxon>
        <taxon>Bacillati</taxon>
        <taxon>Bacillota</taxon>
        <taxon>Bacilli</taxon>
        <taxon>Lactobacillales</taxon>
        <taxon>Streptococcaceae</taxon>
        <taxon>Streptococcus</taxon>
    </lineage>
</organism>
<reference evidence="3 6" key="2">
    <citation type="journal article" date="2019" name="Nat. Med.">
        <title>A library of human gut bacterial isolates paired with longitudinal multiomics data enables mechanistic microbiome research.</title>
        <authorList>
            <person name="Poyet M."/>
            <person name="Groussin M."/>
            <person name="Gibbons S.M."/>
            <person name="Avila-Pacheco J."/>
            <person name="Jiang X."/>
            <person name="Kearney S.M."/>
            <person name="Perrotta A.R."/>
            <person name="Berdy B."/>
            <person name="Zhao S."/>
            <person name="Lieberman T.D."/>
            <person name="Swanson P.K."/>
            <person name="Smith M."/>
            <person name="Roesemann S."/>
            <person name="Alexander J.E."/>
            <person name="Rich S.A."/>
            <person name="Livny J."/>
            <person name="Vlamakis H."/>
            <person name="Clish C."/>
            <person name="Bullock K."/>
            <person name="Deik A."/>
            <person name="Scott J."/>
            <person name="Pierce K.A."/>
            <person name="Xavier R.J."/>
            <person name="Alm E.J."/>
        </authorList>
    </citation>
    <scope>NUCLEOTIDE SEQUENCE [LARGE SCALE GENOMIC DNA]</scope>
    <source>
        <strain evidence="3 6">BIOML-A1</strain>
    </source>
</reference>
<dbReference type="InterPro" id="IPR021994">
    <property type="entry name" value="DUF3592"/>
</dbReference>
<comment type="caution">
    <text evidence="4">The sequence shown here is derived from an EMBL/GenBank/DDBJ whole genome shotgun (WGS) entry which is preliminary data.</text>
</comment>
<feature type="domain" description="DUF3592" evidence="2">
    <location>
        <begin position="48"/>
        <end position="134"/>
    </location>
</feature>
<evidence type="ECO:0000313" key="4">
    <source>
        <dbReference type="EMBL" id="RHC94244.1"/>
    </source>
</evidence>
<feature type="transmembrane region" description="Helical" evidence="1">
    <location>
        <begin position="6"/>
        <end position="28"/>
    </location>
</feature>
<sequence>MPKKILFIIIGIITLIFLILFLIFYYLYRRDINIKIQSTSKVEGIVVSYDSRNEVPVSLPIVEYSVNGIKYKKKYDYSYFIDISTESKQSNVFDIKYVHGTGQNLDLKTIFPIGSSMIVYYNPKNPEIGFVERFAGLDGYYNIAIKVTIVVYLLITSLLLYLLIFK</sequence>
<protein>
    <submittedName>
        <fullName evidence="4">DUF3592 domain-containing protein</fullName>
    </submittedName>
</protein>
<dbReference type="AlphaFoldDB" id="A0A414CGX4"/>
<keyword evidence="1" id="KW-0472">Membrane</keyword>
<dbReference type="Proteomes" id="UP000285773">
    <property type="component" value="Unassembled WGS sequence"/>
</dbReference>
<dbReference type="RefSeq" id="WP_118095920.1">
    <property type="nucleotide sequence ID" value="NZ_JASGZN010000004.1"/>
</dbReference>
<evidence type="ECO:0000313" key="3">
    <source>
        <dbReference type="EMBL" id="MTS54298.1"/>
    </source>
</evidence>
<keyword evidence="1" id="KW-1133">Transmembrane helix</keyword>
<proteinExistence type="predicted"/>
<feature type="transmembrane region" description="Helical" evidence="1">
    <location>
        <begin position="143"/>
        <end position="164"/>
    </location>
</feature>
<accession>A0A414CGX4</accession>
<gene>
    <name evidence="4" type="ORF">DW820_07920</name>
    <name evidence="3" type="ORF">GMC94_05305</name>
</gene>
<evidence type="ECO:0000256" key="1">
    <source>
        <dbReference type="SAM" id="Phobius"/>
    </source>
</evidence>
<name>A0A414CGX4_STRPA</name>
<dbReference type="Pfam" id="PF12158">
    <property type="entry name" value="DUF3592"/>
    <property type="match status" value="1"/>
</dbReference>
<dbReference type="EMBL" id="WMZJ01000003">
    <property type="protein sequence ID" value="MTS54298.1"/>
    <property type="molecule type" value="Genomic_DNA"/>
</dbReference>